<feature type="domain" description="Hda lid" evidence="1">
    <location>
        <begin position="166"/>
        <end position="218"/>
    </location>
</feature>
<evidence type="ECO:0000313" key="2">
    <source>
        <dbReference type="EMBL" id="MFD0915652.1"/>
    </source>
</evidence>
<dbReference type="EMBL" id="JBHTJV010000003">
    <property type="protein sequence ID" value="MFD0915652.1"/>
    <property type="molecule type" value="Genomic_DNA"/>
</dbReference>
<dbReference type="InterPro" id="IPR027417">
    <property type="entry name" value="P-loop_NTPase"/>
</dbReference>
<keyword evidence="3" id="KW-1185">Reference proteome</keyword>
<proteinExistence type="predicted"/>
<sequence length="233" mass="25754">MASRTRPEQLPLHLPLQAAQAREDLIVGPSNTHAVEFLDSWPQWPTRIAILAGPTGSGKSHLAQIWASRSEARFLDPSLDSPDDPSIGSVVVEDIAQGNFAESWLFHLINTLRANGGDLLLTSRRWPSDWGIVLPDLQSRMKTAHLMEISEPDDMLLAGVLTKLFADRQVEVDPSVIEYLVTRMERSLASAQEMVERLDVLSLAEKRAVTRPLVAEALRQMGLQGSAFAISEE</sequence>
<comment type="caution">
    <text evidence="2">The sequence shown here is derived from an EMBL/GenBank/DDBJ whole genome shotgun (WGS) entry which is preliminary data.</text>
</comment>
<dbReference type="Proteomes" id="UP001597101">
    <property type="component" value="Unassembled WGS sequence"/>
</dbReference>
<organism evidence="2 3">
    <name type="scientific">Pseudahrensia aquimaris</name>
    <dbReference type="NCBI Taxonomy" id="744461"/>
    <lineage>
        <taxon>Bacteria</taxon>
        <taxon>Pseudomonadati</taxon>
        <taxon>Pseudomonadota</taxon>
        <taxon>Alphaproteobacteria</taxon>
        <taxon>Hyphomicrobiales</taxon>
        <taxon>Ahrensiaceae</taxon>
        <taxon>Pseudahrensia</taxon>
    </lineage>
</organism>
<dbReference type="RefSeq" id="WP_377211500.1">
    <property type="nucleotide sequence ID" value="NZ_JBHTJV010000003.1"/>
</dbReference>
<dbReference type="Gene3D" id="1.10.8.60">
    <property type="match status" value="1"/>
</dbReference>
<protein>
    <recommendedName>
        <fullName evidence="1">Hda lid domain-containing protein</fullName>
    </recommendedName>
</protein>
<evidence type="ECO:0000259" key="1">
    <source>
        <dbReference type="Pfam" id="PF22688"/>
    </source>
</evidence>
<dbReference type="Pfam" id="PF22688">
    <property type="entry name" value="Hda_lid"/>
    <property type="match status" value="1"/>
</dbReference>
<name>A0ABW3FDM0_9HYPH</name>
<reference evidence="3" key="1">
    <citation type="journal article" date="2019" name="Int. J. Syst. Evol. Microbiol.">
        <title>The Global Catalogue of Microorganisms (GCM) 10K type strain sequencing project: providing services to taxonomists for standard genome sequencing and annotation.</title>
        <authorList>
            <consortium name="The Broad Institute Genomics Platform"/>
            <consortium name="The Broad Institute Genome Sequencing Center for Infectious Disease"/>
            <person name="Wu L."/>
            <person name="Ma J."/>
        </authorList>
    </citation>
    <scope>NUCLEOTIDE SEQUENCE [LARGE SCALE GENOMIC DNA]</scope>
    <source>
        <strain evidence="3">CCUG 60023</strain>
    </source>
</reference>
<dbReference type="PANTHER" id="PTHR30050:SF5">
    <property type="entry name" value="DNAA REGULATORY INACTIVATOR HDA"/>
    <property type="match status" value="1"/>
</dbReference>
<dbReference type="PANTHER" id="PTHR30050">
    <property type="entry name" value="CHROMOSOMAL REPLICATION INITIATOR PROTEIN DNAA"/>
    <property type="match status" value="1"/>
</dbReference>
<dbReference type="SUPFAM" id="SSF52540">
    <property type="entry name" value="P-loop containing nucleoside triphosphate hydrolases"/>
    <property type="match status" value="1"/>
</dbReference>
<gene>
    <name evidence="2" type="ORF">ACFQ14_04470</name>
</gene>
<evidence type="ECO:0000313" key="3">
    <source>
        <dbReference type="Proteomes" id="UP001597101"/>
    </source>
</evidence>
<dbReference type="Gene3D" id="3.40.50.300">
    <property type="entry name" value="P-loop containing nucleotide triphosphate hydrolases"/>
    <property type="match status" value="2"/>
</dbReference>
<dbReference type="InterPro" id="IPR055199">
    <property type="entry name" value="Hda_lid"/>
</dbReference>
<accession>A0ABW3FDM0</accession>